<dbReference type="InterPro" id="IPR023393">
    <property type="entry name" value="START-like_dom_sf"/>
</dbReference>
<reference evidence="2" key="1">
    <citation type="journal article" date="2019" name="Int. J. Syst. Evol. Microbiol.">
        <title>The Global Catalogue of Microorganisms (GCM) 10K type strain sequencing project: providing services to taxonomists for standard genome sequencing and annotation.</title>
        <authorList>
            <consortium name="The Broad Institute Genomics Platform"/>
            <consortium name="The Broad Institute Genome Sequencing Center for Infectious Disease"/>
            <person name="Wu L."/>
            <person name="Ma J."/>
        </authorList>
    </citation>
    <scope>NUCLEOTIDE SEQUENCE [LARGE SCALE GENOMIC DNA]</scope>
    <source>
        <strain evidence="2">JCM 17933</strain>
    </source>
</reference>
<evidence type="ECO:0000313" key="2">
    <source>
        <dbReference type="Proteomes" id="UP001500503"/>
    </source>
</evidence>
<organism evidence="1 2">
    <name type="scientific">Actinoallomurus oryzae</name>
    <dbReference type="NCBI Taxonomy" id="502180"/>
    <lineage>
        <taxon>Bacteria</taxon>
        <taxon>Bacillati</taxon>
        <taxon>Actinomycetota</taxon>
        <taxon>Actinomycetes</taxon>
        <taxon>Streptosporangiales</taxon>
        <taxon>Thermomonosporaceae</taxon>
        <taxon>Actinoallomurus</taxon>
    </lineage>
</organism>
<gene>
    <name evidence="1" type="ORF">GCM10023191_032760</name>
</gene>
<dbReference type="Proteomes" id="UP001500503">
    <property type="component" value="Unassembled WGS sequence"/>
</dbReference>
<dbReference type="EMBL" id="BAABHF010000019">
    <property type="protein sequence ID" value="GAA4494114.1"/>
    <property type="molecule type" value="Genomic_DNA"/>
</dbReference>
<accession>A0ABP8PXD0</accession>
<evidence type="ECO:0000313" key="1">
    <source>
        <dbReference type="EMBL" id="GAA4494114.1"/>
    </source>
</evidence>
<dbReference type="Gene3D" id="3.30.530.20">
    <property type="match status" value="1"/>
</dbReference>
<proteinExistence type="predicted"/>
<protein>
    <submittedName>
        <fullName evidence="1">Uncharacterized protein</fullName>
    </submittedName>
</protein>
<comment type="caution">
    <text evidence="1">The sequence shown here is derived from an EMBL/GenBank/DDBJ whole genome shotgun (WGS) entry which is preliminary data.</text>
</comment>
<name>A0ABP8PXD0_9ACTN</name>
<sequence>MQQQIRGWRFAAERIPRRRIMRDGSLAPSAQKILSACQDLGRRARGMSAPTRGRTPAAQAAKTAARMPARMAEYLPGRTPGGMMGRMPARMAEYMPGQMMGRKPSRMAGRMSARMAEYMPGQMMGRRPSRMAGRMPARMARRMPGRMGTRMPGRMSSRMAGRMTMPAGIAERMPTAMPSVMTPNMKRVAGGLGLLAAGMGVARWAIHRPARERALKNRWIMVTVNCSPQRLASRADLPEPITRLGDAVDIKIAPAPGDRGTELGARLRDLPRTKIAGMVDRHPEEDPRRMVERALRDAKAIIENGEVLRGDWPAAAEPAQAGKLLEFAGRRGGRL</sequence>
<keyword evidence="2" id="KW-1185">Reference proteome</keyword>